<dbReference type="STRING" id="246409.I1C2I0"/>
<sequence>MPMIIGKHVHEMNAKIYQSIEPTIKLYWHTVSNDLSSLNGIFAQELLEEIDNYDLLNKVRQDINAISPSSSSWMKHWIINLFSNRIIVLDYEMLELDFLRDYISNIKTSLLLELHLQFMDFYTKMQTDMIDQLSDYYSS</sequence>
<accession>I1C2I0</accession>
<dbReference type="InParanoid" id="I1C2I0"/>
<dbReference type="RefSeq" id="XP_067518056.1">
    <property type="nucleotide sequence ID" value="XM_067661955.1"/>
</dbReference>
<gene>
    <name evidence="1" type="ORF">RO3G_07365</name>
</gene>
<dbReference type="Proteomes" id="UP000009138">
    <property type="component" value="Unassembled WGS sequence"/>
</dbReference>
<organism evidence="1 2">
    <name type="scientific">Rhizopus delemar (strain RA 99-880 / ATCC MYA-4621 / FGSC 9543 / NRRL 43880)</name>
    <name type="common">Mucormycosis agent</name>
    <name type="synonym">Rhizopus arrhizus var. delemar</name>
    <dbReference type="NCBI Taxonomy" id="246409"/>
    <lineage>
        <taxon>Eukaryota</taxon>
        <taxon>Fungi</taxon>
        <taxon>Fungi incertae sedis</taxon>
        <taxon>Mucoromycota</taxon>
        <taxon>Mucoromycotina</taxon>
        <taxon>Mucoromycetes</taxon>
        <taxon>Mucorales</taxon>
        <taxon>Mucorineae</taxon>
        <taxon>Rhizopodaceae</taxon>
        <taxon>Rhizopus</taxon>
    </lineage>
</organism>
<reference evidence="1 2" key="1">
    <citation type="journal article" date="2009" name="PLoS Genet.">
        <title>Genomic analysis of the basal lineage fungus Rhizopus oryzae reveals a whole-genome duplication.</title>
        <authorList>
            <person name="Ma L.-J."/>
            <person name="Ibrahim A.S."/>
            <person name="Skory C."/>
            <person name="Grabherr M.G."/>
            <person name="Burger G."/>
            <person name="Butler M."/>
            <person name="Elias M."/>
            <person name="Idnurm A."/>
            <person name="Lang B.F."/>
            <person name="Sone T."/>
            <person name="Abe A."/>
            <person name="Calvo S.E."/>
            <person name="Corrochano L.M."/>
            <person name="Engels R."/>
            <person name="Fu J."/>
            <person name="Hansberg W."/>
            <person name="Kim J.-M."/>
            <person name="Kodira C.D."/>
            <person name="Koehrsen M.J."/>
            <person name="Liu B."/>
            <person name="Miranda-Saavedra D."/>
            <person name="O'Leary S."/>
            <person name="Ortiz-Castellanos L."/>
            <person name="Poulter R."/>
            <person name="Rodriguez-Romero J."/>
            <person name="Ruiz-Herrera J."/>
            <person name="Shen Y.-Q."/>
            <person name="Zeng Q."/>
            <person name="Galagan J."/>
            <person name="Birren B.W."/>
            <person name="Cuomo C.A."/>
            <person name="Wickes B.L."/>
        </authorList>
    </citation>
    <scope>NUCLEOTIDE SEQUENCE [LARGE SCALE GENOMIC DNA]</scope>
    <source>
        <strain evidence="2">RA 99-880 / ATCC MYA-4621 / FGSC 9543 / NRRL 43880</strain>
    </source>
</reference>
<proteinExistence type="predicted"/>
<dbReference type="EMBL" id="CH476736">
    <property type="protein sequence ID" value="EIE82660.1"/>
    <property type="molecule type" value="Genomic_DNA"/>
</dbReference>
<protein>
    <submittedName>
        <fullName evidence="1">Uncharacterized protein</fullName>
    </submittedName>
</protein>
<keyword evidence="2" id="KW-1185">Reference proteome</keyword>
<evidence type="ECO:0000313" key="1">
    <source>
        <dbReference type="EMBL" id="EIE82660.1"/>
    </source>
</evidence>
<evidence type="ECO:0000313" key="2">
    <source>
        <dbReference type="Proteomes" id="UP000009138"/>
    </source>
</evidence>
<dbReference type="AlphaFoldDB" id="I1C2I0"/>
<dbReference type="OrthoDB" id="2250996at2759"/>
<dbReference type="VEuPathDB" id="FungiDB:RO3G_07365"/>
<name>I1C2I0_RHIO9</name>
<dbReference type="GeneID" id="93614336"/>